<dbReference type="Gene3D" id="3.30.565.10">
    <property type="entry name" value="Histidine kinase-like ATPase, C-terminal domain"/>
    <property type="match status" value="1"/>
</dbReference>
<comment type="catalytic activity">
    <reaction evidence="1">
        <text>ATP + protein L-histidine = ADP + protein N-phospho-L-histidine.</text>
        <dbReference type="EC" id="2.7.13.3"/>
    </reaction>
</comment>
<evidence type="ECO:0000256" key="2">
    <source>
        <dbReference type="ARBA" id="ARBA00012438"/>
    </source>
</evidence>
<name>A0A975IXL0_9CAUL</name>
<keyword evidence="3" id="KW-0597">Phosphoprotein</keyword>
<dbReference type="InterPro" id="IPR036890">
    <property type="entry name" value="HATPase_C_sf"/>
</dbReference>
<dbReference type="EC" id="2.7.13.3" evidence="2"/>
<keyword evidence="8" id="KW-1133">Transmembrane helix</keyword>
<evidence type="ECO:0000313" key="10">
    <source>
        <dbReference type="EMBL" id="QUD89521.1"/>
    </source>
</evidence>
<organism evidence="10 11">
    <name type="scientific">Phenylobacterium montanum</name>
    <dbReference type="NCBI Taxonomy" id="2823693"/>
    <lineage>
        <taxon>Bacteria</taxon>
        <taxon>Pseudomonadati</taxon>
        <taxon>Pseudomonadota</taxon>
        <taxon>Alphaproteobacteria</taxon>
        <taxon>Caulobacterales</taxon>
        <taxon>Caulobacteraceae</taxon>
        <taxon>Phenylobacterium</taxon>
    </lineage>
</organism>
<evidence type="ECO:0000256" key="3">
    <source>
        <dbReference type="ARBA" id="ARBA00022553"/>
    </source>
</evidence>
<evidence type="ECO:0000313" key="11">
    <source>
        <dbReference type="Proteomes" id="UP000676409"/>
    </source>
</evidence>
<dbReference type="SMART" id="SM00911">
    <property type="entry name" value="HWE_HK"/>
    <property type="match status" value="1"/>
</dbReference>
<dbReference type="AlphaFoldDB" id="A0A975IXL0"/>
<dbReference type="GO" id="GO:0005524">
    <property type="term" value="F:ATP binding"/>
    <property type="evidence" value="ECO:0007669"/>
    <property type="project" value="UniProtKB-KW"/>
</dbReference>
<keyword evidence="6 10" id="KW-0418">Kinase</keyword>
<keyword evidence="4" id="KW-0808">Transferase</keyword>
<proteinExistence type="predicted"/>
<reference evidence="10" key="1">
    <citation type="submission" date="2021-04" db="EMBL/GenBank/DDBJ databases">
        <title>The complete genome sequence of Caulobacter sp. S6.</title>
        <authorList>
            <person name="Tang Y."/>
            <person name="Ouyang W."/>
            <person name="Liu Q."/>
            <person name="Huang B."/>
            <person name="Guo Z."/>
            <person name="Lei P."/>
        </authorList>
    </citation>
    <scope>NUCLEOTIDE SEQUENCE</scope>
    <source>
        <strain evidence="10">S6</strain>
    </source>
</reference>
<dbReference type="RefSeq" id="WP_211939573.1">
    <property type="nucleotide sequence ID" value="NZ_CP073078.1"/>
</dbReference>
<sequence>MPDDRAKPMVEPIAGILNRVARTAPLPLWRGQVVALASVAAATGLRWALEPVIGADVSFATLFPAVLVATLSAGVPSALTTIVAGAAATLWFSMAQSHQHPADAIPRLIVWVITGSMMAVISFALRRTLVDLKDRTMQLRIAQDELRVLVRELEHRGKNTLAVIQAISNATARASSSVNEYRSALSGKLQALGRAYSLLTRDRSTPAPLAGLIQQILAPFGDQVVVQTGPPLLVDPQVSVAFALALHELATNAAKYGALSGPQGRVELSWRSHQDRYVLTWQECGGPRPPAQTTEGFGSKLIRQAFARVPGAELSIEAAPAGLSCTVKLSPRQGGLWSPPED</sequence>
<evidence type="ECO:0000256" key="4">
    <source>
        <dbReference type="ARBA" id="ARBA00022679"/>
    </source>
</evidence>
<feature type="transmembrane region" description="Helical" evidence="8">
    <location>
        <begin position="61"/>
        <end position="92"/>
    </location>
</feature>
<feature type="transmembrane region" description="Helical" evidence="8">
    <location>
        <begin position="104"/>
        <end position="125"/>
    </location>
</feature>
<dbReference type="InterPro" id="IPR011102">
    <property type="entry name" value="Sig_transdc_His_kinase_HWE"/>
</dbReference>
<accession>A0A975IXL0</accession>
<gene>
    <name evidence="10" type="ORF">KCG34_06465</name>
</gene>
<dbReference type="SUPFAM" id="SSF55874">
    <property type="entry name" value="ATPase domain of HSP90 chaperone/DNA topoisomerase II/histidine kinase"/>
    <property type="match status" value="1"/>
</dbReference>
<keyword evidence="8" id="KW-0812">Transmembrane</keyword>
<protein>
    <recommendedName>
        <fullName evidence="2">histidine kinase</fullName>
        <ecNumber evidence="2">2.7.13.3</ecNumber>
    </recommendedName>
</protein>
<evidence type="ECO:0000256" key="6">
    <source>
        <dbReference type="ARBA" id="ARBA00022777"/>
    </source>
</evidence>
<feature type="domain" description="Signal transduction histidine kinase HWE region" evidence="9">
    <location>
        <begin position="152"/>
        <end position="231"/>
    </location>
</feature>
<dbReference type="KEGG" id="caul:KCG34_06465"/>
<keyword evidence="11" id="KW-1185">Reference proteome</keyword>
<dbReference type="PANTHER" id="PTHR41523:SF8">
    <property type="entry name" value="ETHYLENE RESPONSE SENSOR PROTEIN"/>
    <property type="match status" value="1"/>
</dbReference>
<keyword evidence="5" id="KW-0547">Nucleotide-binding</keyword>
<evidence type="ECO:0000256" key="5">
    <source>
        <dbReference type="ARBA" id="ARBA00022741"/>
    </source>
</evidence>
<dbReference type="GO" id="GO:0004673">
    <property type="term" value="F:protein histidine kinase activity"/>
    <property type="evidence" value="ECO:0007669"/>
    <property type="project" value="UniProtKB-EC"/>
</dbReference>
<evidence type="ECO:0000256" key="8">
    <source>
        <dbReference type="SAM" id="Phobius"/>
    </source>
</evidence>
<evidence type="ECO:0000256" key="7">
    <source>
        <dbReference type="ARBA" id="ARBA00022840"/>
    </source>
</evidence>
<dbReference type="Proteomes" id="UP000676409">
    <property type="component" value="Chromosome"/>
</dbReference>
<dbReference type="EMBL" id="CP073078">
    <property type="protein sequence ID" value="QUD89521.1"/>
    <property type="molecule type" value="Genomic_DNA"/>
</dbReference>
<dbReference type="Pfam" id="PF07536">
    <property type="entry name" value="HWE_HK"/>
    <property type="match status" value="1"/>
</dbReference>
<keyword evidence="7" id="KW-0067">ATP-binding</keyword>
<evidence type="ECO:0000256" key="1">
    <source>
        <dbReference type="ARBA" id="ARBA00000085"/>
    </source>
</evidence>
<evidence type="ECO:0000259" key="9">
    <source>
        <dbReference type="SMART" id="SM00911"/>
    </source>
</evidence>
<keyword evidence="8" id="KW-0472">Membrane</keyword>
<dbReference type="PANTHER" id="PTHR41523">
    <property type="entry name" value="TWO-COMPONENT SYSTEM SENSOR PROTEIN"/>
    <property type="match status" value="1"/>
</dbReference>